<organism evidence="2 3">
    <name type="scientific">Flammeovirga agarivorans</name>
    <dbReference type="NCBI Taxonomy" id="2726742"/>
    <lineage>
        <taxon>Bacteria</taxon>
        <taxon>Pseudomonadati</taxon>
        <taxon>Bacteroidota</taxon>
        <taxon>Cytophagia</taxon>
        <taxon>Cytophagales</taxon>
        <taxon>Flammeovirgaceae</taxon>
        <taxon>Flammeovirga</taxon>
    </lineage>
</organism>
<dbReference type="RefSeq" id="WP_168884261.1">
    <property type="nucleotide sequence ID" value="NZ_JABAIL010000007.1"/>
</dbReference>
<evidence type="ECO:0000256" key="1">
    <source>
        <dbReference type="SAM" id="SignalP"/>
    </source>
</evidence>
<sequence length="387" mass="42253">MKTITLCILLIYCLPQYLLSQNLVGGFTPANSITYDTDPDTEADEISSNYNLKTDIDVSSDTEDNIVLKGNSPVNTITVENGEDVTLTATTVLLSQLTIAVNAGGRLTIDGNLNVANLTTLTINGTFIVNGDISTSKSAINGGSADQGEGSLIFFNGSGSITVGEAFNAGTISDGNVSSSLSWTIDCGKFNSGGGSLSCADDLPVELLSFDVSSEDDNVLIKWITAQEINNAYFEIRRSKDQKNWEQLGIIKAKGVNSNTTIHYKFIDQQPLAKSYYQLIQYDLDGTQENLSIVEYQLEDSNNLTFNVDILPNIIDSNQEFTLNFNSNYSTLIWVNIINIKGILVDQFSIKNENKLAVRLSKKYPKGTYILHARSGIHEANSKFIVK</sequence>
<keyword evidence="3" id="KW-1185">Reference proteome</keyword>
<feature type="chain" id="PRO_5031515186" description="Por secretion system C-terminal sorting domain-containing protein" evidence="1">
    <location>
        <begin position="21"/>
        <end position="387"/>
    </location>
</feature>
<comment type="caution">
    <text evidence="2">The sequence shown here is derived from an EMBL/GenBank/DDBJ whole genome shotgun (WGS) entry which is preliminary data.</text>
</comment>
<dbReference type="EMBL" id="JABAIL010000007">
    <property type="protein sequence ID" value="NLR93545.1"/>
    <property type="molecule type" value="Genomic_DNA"/>
</dbReference>
<name>A0A7X8XXZ7_9BACT</name>
<evidence type="ECO:0000313" key="2">
    <source>
        <dbReference type="EMBL" id="NLR93545.1"/>
    </source>
</evidence>
<gene>
    <name evidence="2" type="ORF">HGP29_20270</name>
</gene>
<proteinExistence type="predicted"/>
<evidence type="ECO:0000313" key="3">
    <source>
        <dbReference type="Proteomes" id="UP000585050"/>
    </source>
</evidence>
<evidence type="ECO:0008006" key="4">
    <source>
        <dbReference type="Google" id="ProtNLM"/>
    </source>
</evidence>
<dbReference type="Proteomes" id="UP000585050">
    <property type="component" value="Unassembled WGS sequence"/>
</dbReference>
<dbReference type="AlphaFoldDB" id="A0A7X8XXZ7"/>
<protein>
    <recommendedName>
        <fullName evidence="4">Por secretion system C-terminal sorting domain-containing protein</fullName>
    </recommendedName>
</protein>
<reference evidence="2 3" key="1">
    <citation type="submission" date="2020-04" db="EMBL/GenBank/DDBJ databases">
        <title>Flammeovirga sp. SR4, a novel species isolated from seawater.</title>
        <authorList>
            <person name="Wang X."/>
        </authorList>
    </citation>
    <scope>NUCLEOTIDE SEQUENCE [LARGE SCALE GENOMIC DNA]</scope>
    <source>
        <strain evidence="2 3">SR4</strain>
    </source>
</reference>
<accession>A0A7X8XXZ7</accession>
<feature type="signal peptide" evidence="1">
    <location>
        <begin position="1"/>
        <end position="20"/>
    </location>
</feature>
<keyword evidence="1" id="KW-0732">Signal</keyword>